<dbReference type="AlphaFoldDB" id="A0A8C6VWT3"/>
<reference evidence="1" key="1">
    <citation type="submission" date="2014-08" db="EMBL/GenBank/DDBJ databases">
        <authorList>
            <person name="Senf B."/>
            <person name="Petzold A."/>
            <person name="Downie B.R."/>
            <person name="Koch P."/>
            <person name="Platzer M."/>
        </authorList>
    </citation>
    <scope>NUCLEOTIDE SEQUENCE [LARGE SCALE GENOMIC DNA]</scope>
    <source>
        <strain evidence="1">GRZ</strain>
    </source>
</reference>
<evidence type="ECO:0000313" key="2">
    <source>
        <dbReference type="Proteomes" id="UP000694548"/>
    </source>
</evidence>
<name>A0A8C6VWT3_NOTFU</name>
<proteinExistence type="predicted"/>
<keyword evidence="2" id="KW-1185">Reference proteome</keyword>
<reference evidence="1" key="3">
    <citation type="submission" date="2025-09" db="UniProtKB">
        <authorList>
            <consortium name="Ensembl"/>
        </authorList>
    </citation>
    <scope>IDENTIFICATION</scope>
</reference>
<accession>A0A8C6VWT3</accession>
<dbReference type="Ensembl" id="ENSNFUT00015047682.1">
    <property type="protein sequence ID" value="ENSNFUP00015045686.1"/>
    <property type="gene ID" value="ENSNFUG00015021712.1"/>
</dbReference>
<sequence length="78" mass="8761">MWYPVMHPVHMVCLYGVLTNRKLALSVSTDGCLEERARLRPFLRGLSIRLARTDNGVASVLTQTEKCKLGLSCKTQKV</sequence>
<protein>
    <submittedName>
        <fullName evidence="1">Uncharacterized protein</fullName>
    </submittedName>
</protein>
<dbReference type="Proteomes" id="UP000694548">
    <property type="component" value="Chromosome sgr15"/>
</dbReference>
<evidence type="ECO:0000313" key="1">
    <source>
        <dbReference type="Ensembl" id="ENSNFUP00015045686.1"/>
    </source>
</evidence>
<organism evidence="1 2">
    <name type="scientific">Nothobranchius furzeri</name>
    <name type="common">Turquoise killifish</name>
    <dbReference type="NCBI Taxonomy" id="105023"/>
    <lineage>
        <taxon>Eukaryota</taxon>
        <taxon>Metazoa</taxon>
        <taxon>Chordata</taxon>
        <taxon>Craniata</taxon>
        <taxon>Vertebrata</taxon>
        <taxon>Euteleostomi</taxon>
        <taxon>Actinopterygii</taxon>
        <taxon>Neopterygii</taxon>
        <taxon>Teleostei</taxon>
        <taxon>Neoteleostei</taxon>
        <taxon>Acanthomorphata</taxon>
        <taxon>Ovalentaria</taxon>
        <taxon>Atherinomorphae</taxon>
        <taxon>Cyprinodontiformes</taxon>
        <taxon>Nothobranchiidae</taxon>
        <taxon>Nothobranchius</taxon>
    </lineage>
</organism>
<reference evidence="1" key="2">
    <citation type="submission" date="2025-08" db="UniProtKB">
        <authorList>
            <consortium name="Ensembl"/>
        </authorList>
    </citation>
    <scope>IDENTIFICATION</scope>
</reference>